<keyword evidence="6" id="KW-1185">Reference proteome</keyword>
<dbReference type="InterPro" id="IPR020471">
    <property type="entry name" value="AKR"/>
</dbReference>
<dbReference type="PANTHER" id="PTHR43827:SF13">
    <property type="entry name" value="ALDO_KETO REDUCTASE FAMILY PROTEIN"/>
    <property type="match status" value="1"/>
</dbReference>
<dbReference type="PROSITE" id="PS00063">
    <property type="entry name" value="ALDOKETO_REDUCTASE_3"/>
    <property type="match status" value="1"/>
</dbReference>
<dbReference type="EMBL" id="BRXX01000349">
    <property type="protein sequence ID" value="GMI06518.1"/>
    <property type="molecule type" value="Genomic_DNA"/>
</dbReference>
<accession>A0A9W7F9V7</accession>
<dbReference type="InterPro" id="IPR018170">
    <property type="entry name" value="Aldo/ket_reductase_CS"/>
</dbReference>
<evidence type="ECO:0000259" key="4">
    <source>
        <dbReference type="Pfam" id="PF00248"/>
    </source>
</evidence>
<dbReference type="SUPFAM" id="SSF51430">
    <property type="entry name" value="NAD(P)-linked oxidoreductase"/>
    <property type="match status" value="1"/>
</dbReference>
<dbReference type="PANTHER" id="PTHR43827">
    <property type="entry name" value="2,5-DIKETO-D-GLUCONIC ACID REDUCTASE"/>
    <property type="match status" value="1"/>
</dbReference>
<feature type="active site" description="Proton donor" evidence="1">
    <location>
        <position position="77"/>
    </location>
</feature>
<evidence type="ECO:0000256" key="1">
    <source>
        <dbReference type="PIRSR" id="PIRSR000097-1"/>
    </source>
</evidence>
<evidence type="ECO:0000256" key="3">
    <source>
        <dbReference type="PIRSR" id="PIRSR000097-3"/>
    </source>
</evidence>
<proteinExistence type="predicted"/>
<feature type="domain" description="NADP-dependent oxidoreductase" evidence="4">
    <location>
        <begin position="49"/>
        <end position="286"/>
    </location>
</feature>
<dbReference type="AlphaFoldDB" id="A0A9W7F9V7"/>
<evidence type="ECO:0000313" key="5">
    <source>
        <dbReference type="EMBL" id="GMI06518.1"/>
    </source>
</evidence>
<dbReference type="InterPro" id="IPR036812">
    <property type="entry name" value="NAD(P)_OxRdtase_dom_sf"/>
</dbReference>
<feature type="site" description="Lowers pKa of active site Tyr" evidence="3">
    <location>
        <position position="102"/>
    </location>
</feature>
<protein>
    <recommendedName>
        <fullName evidence="4">NADP-dependent oxidoreductase domain-containing protein</fullName>
    </recommendedName>
</protein>
<evidence type="ECO:0000256" key="2">
    <source>
        <dbReference type="PIRSR" id="PIRSR000097-2"/>
    </source>
</evidence>
<gene>
    <name evidence="5" type="ORF">TrVE_jg1451</name>
</gene>
<dbReference type="PRINTS" id="PR00069">
    <property type="entry name" value="ALDKETRDTASE"/>
</dbReference>
<reference evidence="6" key="1">
    <citation type="journal article" date="2023" name="Commun. Biol.">
        <title>Genome analysis of Parmales, the sister group of diatoms, reveals the evolutionary specialization of diatoms from phago-mixotrophs to photoautotrophs.</title>
        <authorList>
            <person name="Ban H."/>
            <person name="Sato S."/>
            <person name="Yoshikawa S."/>
            <person name="Yamada K."/>
            <person name="Nakamura Y."/>
            <person name="Ichinomiya M."/>
            <person name="Sato N."/>
            <person name="Blanc-Mathieu R."/>
            <person name="Endo H."/>
            <person name="Kuwata A."/>
            <person name="Ogata H."/>
        </authorList>
    </citation>
    <scope>NUCLEOTIDE SEQUENCE [LARGE SCALE GENOMIC DNA]</scope>
    <source>
        <strain evidence="6">NIES 3699</strain>
    </source>
</reference>
<dbReference type="PIRSF" id="PIRSF000097">
    <property type="entry name" value="AKR"/>
    <property type="match status" value="1"/>
</dbReference>
<feature type="binding site" evidence="2">
    <location>
        <position position="137"/>
    </location>
    <ligand>
        <name>substrate</name>
    </ligand>
</feature>
<dbReference type="Gene3D" id="3.20.20.100">
    <property type="entry name" value="NADP-dependent oxidoreductase domain"/>
    <property type="match status" value="1"/>
</dbReference>
<sequence>MSSPPPIPSTATSPYTMLNTSPHPPLGFGTYKIGYLPPTSASALSGSSPPPPPVDCTEVVSLALKNGYRFIDCAEFYNNEDKVGQAIKDSGINRDELFIVSKIWTTTLSLGRTSIKSQVLKCLKDLCISKIDVMMIHWPVPGYHIPGYHVLCECVDEGLIGGLGVSNYGIEDYNDLMSSEPKYPPMINQIEINPFLYRPKTIKYFQDKGVVMQSYRSLRDGKEFGNEDLIQIGEKYGRSVAQVLGRWLIQKGIVYIPKTTSEARMVENFDVFGWELSEEDMEVLDGMTTEEARGKFLDGYRVGCIRGTEVGEEMVRDVTVG</sequence>
<evidence type="ECO:0000313" key="6">
    <source>
        <dbReference type="Proteomes" id="UP001165160"/>
    </source>
</evidence>
<dbReference type="InterPro" id="IPR023210">
    <property type="entry name" value="NADP_OxRdtase_dom"/>
</dbReference>
<organism evidence="5 6">
    <name type="scientific">Triparma verrucosa</name>
    <dbReference type="NCBI Taxonomy" id="1606542"/>
    <lineage>
        <taxon>Eukaryota</taxon>
        <taxon>Sar</taxon>
        <taxon>Stramenopiles</taxon>
        <taxon>Ochrophyta</taxon>
        <taxon>Bolidophyceae</taxon>
        <taxon>Parmales</taxon>
        <taxon>Triparmaceae</taxon>
        <taxon>Triparma</taxon>
    </lineage>
</organism>
<dbReference type="GO" id="GO:0016491">
    <property type="term" value="F:oxidoreductase activity"/>
    <property type="evidence" value="ECO:0007669"/>
    <property type="project" value="InterPro"/>
</dbReference>
<comment type="caution">
    <text evidence="5">The sequence shown here is derived from an EMBL/GenBank/DDBJ whole genome shotgun (WGS) entry which is preliminary data.</text>
</comment>
<dbReference type="Pfam" id="PF00248">
    <property type="entry name" value="Aldo_ket_red"/>
    <property type="match status" value="1"/>
</dbReference>
<dbReference type="Proteomes" id="UP001165160">
    <property type="component" value="Unassembled WGS sequence"/>
</dbReference>
<name>A0A9W7F9V7_9STRA</name>
<dbReference type="CDD" id="cd19071">
    <property type="entry name" value="AKR_AKR1-5-like"/>
    <property type="match status" value="1"/>
</dbReference>